<dbReference type="PATRIC" id="fig|1349767.4.peg.428"/>
<dbReference type="Gene3D" id="3.40.190.10">
    <property type="entry name" value="Periplasmic binding protein-like II"/>
    <property type="match status" value="2"/>
</dbReference>
<evidence type="ECO:0000256" key="3">
    <source>
        <dbReference type="ARBA" id="ARBA00023125"/>
    </source>
</evidence>
<name>W0V9B9_9BURK</name>
<feature type="domain" description="HTH lysR-type" evidence="5">
    <location>
        <begin position="1"/>
        <end position="59"/>
    </location>
</feature>
<protein>
    <submittedName>
        <fullName evidence="6">HTH-type transcriptional regulator cbl</fullName>
    </submittedName>
</protein>
<reference evidence="6 7" key="1">
    <citation type="journal article" date="2015" name="Genome Announc.">
        <title>Genome Sequence of Mushroom Soft-Rot Pathogen Janthinobacterium agaricidamnosum.</title>
        <authorList>
            <person name="Graupner K."/>
            <person name="Lackner G."/>
            <person name="Hertweck C."/>
        </authorList>
    </citation>
    <scope>NUCLEOTIDE SEQUENCE [LARGE SCALE GENOMIC DNA]</scope>
    <source>
        <strain evidence="7">NBRC 102515 / DSM 9628</strain>
    </source>
</reference>
<gene>
    <name evidence="6" type="primary">cbl</name>
    <name evidence="6" type="ORF">GJA_3839</name>
</gene>
<dbReference type="STRING" id="1349767.GJA_3839"/>
<dbReference type="Pfam" id="PF00126">
    <property type="entry name" value="HTH_1"/>
    <property type="match status" value="1"/>
</dbReference>
<comment type="similarity">
    <text evidence="1">Belongs to the LysR transcriptional regulatory family.</text>
</comment>
<dbReference type="HOGENOM" id="CLU_039613_6_2_4"/>
<dbReference type="GO" id="GO:0000976">
    <property type="term" value="F:transcription cis-regulatory region binding"/>
    <property type="evidence" value="ECO:0007669"/>
    <property type="project" value="TreeGrafter"/>
</dbReference>
<dbReference type="GO" id="GO:0003700">
    <property type="term" value="F:DNA-binding transcription factor activity"/>
    <property type="evidence" value="ECO:0007669"/>
    <property type="project" value="InterPro"/>
</dbReference>
<proteinExistence type="inferred from homology"/>
<dbReference type="Gene3D" id="1.10.10.10">
    <property type="entry name" value="Winged helix-like DNA-binding domain superfamily/Winged helix DNA-binding domain"/>
    <property type="match status" value="1"/>
</dbReference>
<dbReference type="RefSeq" id="WP_081905473.1">
    <property type="nucleotide sequence ID" value="NZ_BCTH01000072.1"/>
</dbReference>
<keyword evidence="2" id="KW-0805">Transcription regulation</keyword>
<dbReference type="GO" id="GO:0019344">
    <property type="term" value="P:cysteine biosynthetic process"/>
    <property type="evidence" value="ECO:0007669"/>
    <property type="project" value="TreeGrafter"/>
</dbReference>
<dbReference type="PROSITE" id="PS50931">
    <property type="entry name" value="HTH_LYSR"/>
    <property type="match status" value="1"/>
</dbReference>
<sequence>MNFQQLRTIRELPRHRFNLTRMASAMGMTQPGISRHIRDIEEEMGIAIFERSGKRITGLSDSGRAILPIVERLLIEADKLQGANLEYSTLASGVLAIAATHTQTRYALPQAVLGFRSAFPQVRIALRQNTPEDIAKSVISGQADIGIATEGLAAYPELAAFPCYRWSHQVLVPDSHALLERGPLTLRDLAEFPLLTYDHGFTGRRHIDQAFAATGLRPDVVLTAMDSDVIKHYVQLGLGVGVLASVAFDAEHDQGLRALDASHLFAASTTWLAVRRGAYLRSYTYEFMRHFAPQLTRLAIDRELRGEAHGASAPVARAGAPVPWQMLAAAATDMQKQHIDIAF</sequence>
<evidence type="ECO:0000313" key="6">
    <source>
        <dbReference type="EMBL" id="CDG84451.1"/>
    </source>
</evidence>
<evidence type="ECO:0000313" key="7">
    <source>
        <dbReference type="Proteomes" id="UP000027604"/>
    </source>
</evidence>
<evidence type="ECO:0000256" key="1">
    <source>
        <dbReference type="ARBA" id="ARBA00009437"/>
    </source>
</evidence>
<dbReference type="AlphaFoldDB" id="W0V9B9"/>
<dbReference type="SUPFAM" id="SSF53850">
    <property type="entry name" value="Periplasmic binding protein-like II"/>
    <property type="match status" value="1"/>
</dbReference>
<dbReference type="PANTHER" id="PTHR30126">
    <property type="entry name" value="HTH-TYPE TRANSCRIPTIONAL REGULATOR"/>
    <property type="match status" value="1"/>
</dbReference>
<accession>W0V9B9</accession>
<dbReference type="SUPFAM" id="SSF46785">
    <property type="entry name" value="Winged helix' DNA-binding domain"/>
    <property type="match status" value="1"/>
</dbReference>
<dbReference type="Pfam" id="PF03466">
    <property type="entry name" value="LysR_substrate"/>
    <property type="match status" value="1"/>
</dbReference>
<dbReference type="InterPro" id="IPR005119">
    <property type="entry name" value="LysR_subst-bd"/>
</dbReference>
<dbReference type="EMBL" id="HG322949">
    <property type="protein sequence ID" value="CDG84451.1"/>
    <property type="molecule type" value="Genomic_DNA"/>
</dbReference>
<dbReference type="InterPro" id="IPR037423">
    <property type="entry name" value="CysB_PBP2"/>
</dbReference>
<dbReference type="Proteomes" id="UP000027604">
    <property type="component" value="Chromosome I"/>
</dbReference>
<dbReference type="PANTHER" id="PTHR30126:SF6">
    <property type="entry name" value="HTH-TYPE TRANSCRIPTIONAL REGULATOR CYSB-RELATED"/>
    <property type="match status" value="1"/>
</dbReference>
<keyword evidence="7" id="KW-1185">Reference proteome</keyword>
<evidence type="ECO:0000256" key="2">
    <source>
        <dbReference type="ARBA" id="ARBA00023015"/>
    </source>
</evidence>
<dbReference type="KEGG" id="jag:GJA_3839"/>
<keyword evidence="3" id="KW-0238">DNA-binding</keyword>
<dbReference type="OrthoDB" id="5297026at2"/>
<keyword evidence="4" id="KW-0804">Transcription</keyword>
<dbReference type="CDD" id="cd08413">
    <property type="entry name" value="PBP2_CysB_like"/>
    <property type="match status" value="1"/>
</dbReference>
<organism evidence="6 7">
    <name type="scientific">Janthinobacterium agaricidamnosum NBRC 102515 = DSM 9628</name>
    <dbReference type="NCBI Taxonomy" id="1349767"/>
    <lineage>
        <taxon>Bacteria</taxon>
        <taxon>Pseudomonadati</taxon>
        <taxon>Pseudomonadota</taxon>
        <taxon>Betaproteobacteria</taxon>
        <taxon>Burkholderiales</taxon>
        <taxon>Oxalobacteraceae</taxon>
        <taxon>Janthinobacterium</taxon>
    </lineage>
</organism>
<dbReference type="InterPro" id="IPR000847">
    <property type="entry name" value="LysR_HTH_N"/>
</dbReference>
<evidence type="ECO:0000256" key="4">
    <source>
        <dbReference type="ARBA" id="ARBA00023163"/>
    </source>
</evidence>
<dbReference type="InterPro" id="IPR036390">
    <property type="entry name" value="WH_DNA-bd_sf"/>
</dbReference>
<dbReference type="InterPro" id="IPR036388">
    <property type="entry name" value="WH-like_DNA-bd_sf"/>
</dbReference>
<dbReference type="PRINTS" id="PR00039">
    <property type="entry name" value="HTHLYSR"/>
</dbReference>
<dbReference type="eggNOG" id="COG0583">
    <property type="taxonomic scope" value="Bacteria"/>
</dbReference>
<dbReference type="NCBIfam" id="NF009327">
    <property type="entry name" value="PRK12684.1"/>
    <property type="match status" value="1"/>
</dbReference>
<evidence type="ECO:0000259" key="5">
    <source>
        <dbReference type="PROSITE" id="PS50931"/>
    </source>
</evidence>